<dbReference type="OrthoDB" id="3078554at2"/>
<sequence>MADPKTAQDVASDLLDRHKRTFAAEASIRLRDRPKPLYQLLVLTTLSATRISADIAVAAARELFRAGLLTPQRMLASSWQHRVDALGRAHYKRYDESTATKLAESAQYLQDEYSGDLRALRPDSADDVAGVVDALTGFPRIGPTGADIFCREAQQVWPALSPYFDKRALRRAGKLGLPTEPRRLAKLAPDGDVALLAAALARDA</sequence>
<dbReference type="EMBL" id="CP047156">
    <property type="protein sequence ID" value="QHC01372.1"/>
    <property type="molecule type" value="Genomic_DNA"/>
</dbReference>
<dbReference type="InterPro" id="IPR011257">
    <property type="entry name" value="DNA_glycosylase"/>
</dbReference>
<dbReference type="GO" id="GO:0004519">
    <property type="term" value="F:endonuclease activity"/>
    <property type="evidence" value="ECO:0007669"/>
    <property type="project" value="UniProtKB-KW"/>
</dbReference>
<keyword evidence="1" id="KW-0255">Endonuclease</keyword>
<dbReference type="Proteomes" id="UP000463857">
    <property type="component" value="Chromosome"/>
</dbReference>
<proteinExistence type="predicted"/>
<dbReference type="SUPFAM" id="SSF48150">
    <property type="entry name" value="DNA-glycosylase"/>
    <property type="match status" value="1"/>
</dbReference>
<keyword evidence="1" id="KW-0540">Nuclease</keyword>
<protein>
    <submittedName>
        <fullName evidence="1">Endonuclease</fullName>
    </submittedName>
</protein>
<name>A0A7L4YQQ6_9ACTN</name>
<dbReference type="GO" id="GO:0006281">
    <property type="term" value="P:DNA repair"/>
    <property type="evidence" value="ECO:0007669"/>
    <property type="project" value="InterPro"/>
</dbReference>
<dbReference type="RefSeq" id="WP_159546509.1">
    <property type="nucleotide sequence ID" value="NZ_CP047156.1"/>
</dbReference>
<dbReference type="Gene3D" id="1.10.340.30">
    <property type="entry name" value="Hypothetical protein, domain 2"/>
    <property type="match status" value="1"/>
</dbReference>
<keyword evidence="2" id="KW-1185">Reference proteome</keyword>
<accession>A0A7L4YQQ6</accession>
<organism evidence="1 2">
    <name type="scientific">Epidermidibacterium keratini</name>
    <dbReference type="NCBI Taxonomy" id="1891644"/>
    <lineage>
        <taxon>Bacteria</taxon>
        <taxon>Bacillati</taxon>
        <taxon>Actinomycetota</taxon>
        <taxon>Actinomycetes</taxon>
        <taxon>Sporichthyales</taxon>
        <taxon>Sporichthyaceae</taxon>
        <taxon>Epidermidibacterium</taxon>
    </lineage>
</organism>
<evidence type="ECO:0000313" key="1">
    <source>
        <dbReference type="EMBL" id="QHC01372.1"/>
    </source>
</evidence>
<dbReference type="InParanoid" id="A0A7L4YQQ6"/>
<gene>
    <name evidence="1" type="ORF">EK0264_14475</name>
</gene>
<keyword evidence="1" id="KW-0378">Hydrolase</keyword>
<dbReference type="AlphaFoldDB" id="A0A7L4YQQ6"/>
<reference evidence="1 2" key="1">
    <citation type="journal article" date="2018" name="Int. J. Syst. Evol. Microbiol.">
        <title>Epidermidibacterium keratini gen. nov., sp. nov., a member of the family Sporichthyaceae, isolated from keratin epidermis.</title>
        <authorList>
            <person name="Lee D.G."/>
            <person name="Trujillo M.E."/>
            <person name="Kang S."/>
            <person name="Nam J.J."/>
            <person name="Kim Y.J."/>
        </authorList>
    </citation>
    <scope>NUCLEOTIDE SEQUENCE [LARGE SCALE GENOMIC DNA]</scope>
    <source>
        <strain evidence="1 2">EPI-7</strain>
    </source>
</reference>
<evidence type="ECO:0000313" key="2">
    <source>
        <dbReference type="Proteomes" id="UP000463857"/>
    </source>
</evidence>
<dbReference type="KEGG" id="eke:EK0264_14475"/>